<accession>A0ABQ8Q4E8</accession>
<name>A0ABQ8Q4E8_9AGAR</name>
<dbReference type="InterPro" id="IPR036188">
    <property type="entry name" value="FAD/NAD-bd_sf"/>
</dbReference>
<dbReference type="Pfam" id="PF00996">
    <property type="entry name" value="GDI"/>
    <property type="match status" value="1"/>
</dbReference>
<comment type="similarity">
    <text evidence="1">Belongs to the Rab GDI family.</text>
</comment>
<dbReference type="PANTHER" id="PTHR11787:SF4">
    <property type="entry name" value="CHM, RAB ESCORT PROTEIN 1"/>
    <property type="match status" value="1"/>
</dbReference>
<dbReference type="Proteomes" id="UP001163828">
    <property type="component" value="Unassembled WGS sequence"/>
</dbReference>
<organism evidence="3 4">
    <name type="scientific">Lentinula boryana</name>
    <dbReference type="NCBI Taxonomy" id="40481"/>
    <lineage>
        <taxon>Eukaryota</taxon>
        <taxon>Fungi</taxon>
        <taxon>Dikarya</taxon>
        <taxon>Basidiomycota</taxon>
        <taxon>Agaricomycotina</taxon>
        <taxon>Agaricomycetes</taxon>
        <taxon>Agaricomycetidae</taxon>
        <taxon>Agaricales</taxon>
        <taxon>Marasmiineae</taxon>
        <taxon>Omphalotaceae</taxon>
        <taxon>Lentinula</taxon>
    </lineage>
</organism>
<protein>
    <submittedName>
        <fullName evidence="3">FAD/NAD-P-binding domain-containing protein</fullName>
    </submittedName>
</protein>
<evidence type="ECO:0000313" key="4">
    <source>
        <dbReference type="Proteomes" id="UP001163828"/>
    </source>
</evidence>
<dbReference type="SUPFAM" id="SSF51905">
    <property type="entry name" value="FAD/NAD(P)-binding domain"/>
    <property type="match status" value="1"/>
</dbReference>
<feature type="region of interest" description="Disordered" evidence="2">
    <location>
        <begin position="456"/>
        <end position="501"/>
    </location>
</feature>
<dbReference type="EMBL" id="MU790777">
    <property type="protein sequence ID" value="KAJ3993285.1"/>
    <property type="molecule type" value="Genomic_DNA"/>
</dbReference>
<comment type="caution">
    <text evidence="3">The sequence shown here is derived from an EMBL/GenBank/DDBJ whole genome shotgun (WGS) entry which is preliminary data.</text>
</comment>
<gene>
    <name evidence="3" type="ORF">F5050DRAFT_1782869</name>
</gene>
<feature type="region of interest" description="Disordered" evidence="2">
    <location>
        <begin position="533"/>
        <end position="571"/>
    </location>
</feature>
<reference evidence="3" key="1">
    <citation type="submission" date="2022-08" db="EMBL/GenBank/DDBJ databases">
        <authorList>
            <consortium name="DOE Joint Genome Institute"/>
            <person name="Min B."/>
            <person name="Riley R."/>
            <person name="Sierra-Patev S."/>
            <person name="Naranjo-Ortiz M."/>
            <person name="Looney B."/>
            <person name="Konkel Z."/>
            <person name="Slot J.C."/>
            <person name="Sakamoto Y."/>
            <person name="Steenwyk J.L."/>
            <person name="Rokas A."/>
            <person name="Carro J."/>
            <person name="Camarero S."/>
            <person name="Ferreira P."/>
            <person name="Molpeceres G."/>
            <person name="Ruiz-Duenas F.J."/>
            <person name="Serrano A."/>
            <person name="Henrissat B."/>
            <person name="Drula E."/>
            <person name="Hughes K.W."/>
            <person name="Mata J.L."/>
            <person name="Ishikawa N.K."/>
            <person name="Vargas-Isla R."/>
            <person name="Ushijima S."/>
            <person name="Smith C.A."/>
            <person name="Ahrendt S."/>
            <person name="Andreopoulos W."/>
            <person name="He G."/>
            <person name="Labutti K."/>
            <person name="Lipzen A."/>
            <person name="Ng V."/>
            <person name="Sandor L."/>
            <person name="Barry K."/>
            <person name="Martinez A.T."/>
            <person name="Xiao Y."/>
            <person name="Gibbons J.G."/>
            <person name="Terashima K."/>
            <person name="Hibbett D.S."/>
            <person name="Grigoriev I.V."/>
        </authorList>
    </citation>
    <scope>NUCLEOTIDE SEQUENCE</scope>
    <source>
        <strain evidence="3">TFB10827</strain>
    </source>
</reference>
<dbReference type="SUPFAM" id="SSF54373">
    <property type="entry name" value="FAD-linked reductases, C-terminal domain"/>
    <property type="match status" value="1"/>
</dbReference>
<dbReference type="Gene3D" id="3.30.519.10">
    <property type="entry name" value="Guanine Nucleotide Dissociation Inhibitor, domain 2"/>
    <property type="match status" value="2"/>
</dbReference>
<dbReference type="PRINTS" id="PR00891">
    <property type="entry name" value="RABGDIREP"/>
</dbReference>
<feature type="compositionally biased region" description="Low complexity" evidence="2">
    <location>
        <begin position="456"/>
        <end position="473"/>
    </location>
</feature>
<sequence length="571" mass="61636">MDNAGIFDVIVIGTGLTESITAAAFAKAGFKVAHLDENVYYGGDEASLSFEEYINWAIHAKDSTQFSSISLSSSDALPNSRQYSISLSPSVIPAAGPLISSLVASGVSRYGGFRLVEQVAVYSNHEVKTVPGSKEDIFKDKTISLLDKRRLMRFLVFASGDEDFEARTELEGAKADMPFVEFLKTTFSLDQEMAETITYALSHCVSPSDKALSALRRLRRYLRSAGRYGHSPFLIGQYGSSGEIAQGFCRTAAVAGCVYILGKEISSITRNRNFDESQSTPTYTLTLSDFPETITCDLIVSSESRFPAGLLGNTGDILRIPPAFPAAGGEIPFTIARGVCIIDQPLSFVSRQESSSSEEGDGQESRPTLDTGIFVFPPSSLSTGAASSAVTVLVVGEGTMSVPKGKWILYLSTSINTAVSPEQLLKPYLDMTLSLSSSTDTSIIPLFTSFYLQTTSPSSYTTSSTKSSLNTSSRPDHSFGSSLPTILLSPAPPNSPLPDSGDAAAVNAEAVFWEAVKALKSIKASKKLRKTLEDQVPPTVIRDEEEEEEEEELVEIESFWPPVVNEEDDEE</sequence>
<evidence type="ECO:0000256" key="1">
    <source>
        <dbReference type="ARBA" id="ARBA00005593"/>
    </source>
</evidence>
<dbReference type="PANTHER" id="PTHR11787">
    <property type="entry name" value="RAB GDP-DISSOCIATION INHIBITOR"/>
    <property type="match status" value="1"/>
</dbReference>
<dbReference type="InterPro" id="IPR018203">
    <property type="entry name" value="GDP_dissociation_inhibitor"/>
</dbReference>
<keyword evidence="4" id="KW-1185">Reference proteome</keyword>
<evidence type="ECO:0000313" key="3">
    <source>
        <dbReference type="EMBL" id="KAJ3993285.1"/>
    </source>
</evidence>
<evidence type="ECO:0000256" key="2">
    <source>
        <dbReference type="SAM" id="MobiDB-lite"/>
    </source>
</evidence>
<proteinExistence type="inferred from homology"/>
<dbReference type="Gene3D" id="3.50.50.60">
    <property type="entry name" value="FAD/NAD(P)-binding domain"/>
    <property type="match status" value="2"/>
</dbReference>
<feature type="compositionally biased region" description="Acidic residues" evidence="2">
    <location>
        <begin position="543"/>
        <end position="555"/>
    </location>
</feature>